<feature type="region of interest" description="Disordered" evidence="1">
    <location>
        <begin position="450"/>
        <end position="481"/>
    </location>
</feature>
<name>A0AAE0DAU1_COLKA</name>
<feature type="region of interest" description="Disordered" evidence="1">
    <location>
        <begin position="252"/>
        <end position="344"/>
    </location>
</feature>
<feature type="region of interest" description="Disordered" evidence="1">
    <location>
        <begin position="30"/>
        <end position="188"/>
    </location>
</feature>
<evidence type="ECO:0000256" key="1">
    <source>
        <dbReference type="SAM" id="MobiDB-lite"/>
    </source>
</evidence>
<dbReference type="PANTHER" id="PTHR28065:SF1">
    <property type="entry name" value="DUF4050 DOMAIN-CONTAINING PROTEIN"/>
    <property type="match status" value="1"/>
</dbReference>
<comment type="caution">
    <text evidence="3">The sequence shown here is derived from an EMBL/GenBank/DDBJ whole genome shotgun (WGS) entry which is preliminary data.</text>
</comment>
<dbReference type="InterPro" id="IPR053274">
    <property type="entry name" value="Fluconazole_resistance"/>
</dbReference>
<accession>A0AAE0DAU1</accession>
<feature type="compositionally biased region" description="Low complexity" evidence="1">
    <location>
        <begin position="267"/>
        <end position="284"/>
    </location>
</feature>
<proteinExistence type="predicted"/>
<evidence type="ECO:0000313" key="3">
    <source>
        <dbReference type="EMBL" id="KAK2772470.1"/>
    </source>
</evidence>
<sequence>MASTWPVGASMAQAAATAEAAAVEALTDPSAVASMSRSGQDATSAPGGDNANANDTASRTSDQAPLAATIRPPAAAATTPETGALHQPHHQPTPHVTATETAATPDPAATTPAAVTITTSPVTAAGPGASLAHPDIIKQTSCSQPDPLPSMPTSSSPLPSSSLAAPEANTQPKNQPQHPTAVSSSSTTKMIFSDIYKSPRSPLAKFRHSMSQQPLTLDLPDYDPDLLSKDKVKQKEAVKKYLASKIRNDWEFVWPPAIPPPKQNGDAGAAPKPTPAPTTEADAPVQAPAGQTQDTAEPKPEATQAATQDDDVAVESMDSSDEDEEEEGFSDSDAESVYSTVSEDPAHFKPRLEWVSDLSDEEPVPLSLSPFRFDSPDAIGAAVKASVAEKRAARRRALREEMQWNEGLACFEARRNAWTGARTVRVRAKPVSPTQTFSPLSPRRLFFRSSMSQPSPASLGASPPHSLQQRPSNDASAVVSDGSELTKELTASKSKESARSAASAAAVTYPVETLIPLPAPLLPPGNPMRASITPSVYISLYEKVIVHALTPSCPVNLSDMITACVVGWKRDGEWPPKPAADVGIVAVRRRKKSATEGAGQNAVRRMSFGFLGRAEKTEGHDEAGTGKGIRKSLQRVLGLGQHHPATGAGNGNGAANGKEATAA</sequence>
<feature type="region of interest" description="Disordered" evidence="1">
    <location>
        <begin position="641"/>
        <end position="663"/>
    </location>
</feature>
<feature type="compositionally biased region" description="Low complexity" evidence="1">
    <location>
        <begin position="151"/>
        <end position="168"/>
    </location>
</feature>
<evidence type="ECO:0000313" key="4">
    <source>
        <dbReference type="Proteomes" id="UP001281614"/>
    </source>
</evidence>
<reference evidence="3" key="1">
    <citation type="submission" date="2023-02" db="EMBL/GenBank/DDBJ databases">
        <title>Colletotrichum kahawae CIFC_Que2 genome sequencing and assembly.</title>
        <authorList>
            <person name="Baroncelli R."/>
        </authorList>
    </citation>
    <scope>NUCLEOTIDE SEQUENCE</scope>
    <source>
        <strain evidence="3">CIFC_Que2</strain>
    </source>
</reference>
<feature type="compositionally biased region" description="Acidic residues" evidence="1">
    <location>
        <begin position="308"/>
        <end position="334"/>
    </location>
</feature>
<feature type="compositionally biased region" description="Polar residues" evidence="1">
    <location>
        <begin position="51"/>
        <end position="63"/>
    </location>
</feature>
<feature type="compositionally biased region" description="Polar residues" evidence="1">
    <location>
        <begin position="33"/>
        <end position="43"/>
    </location>
</feature>
<protein>
    <recommendedName>
        <fullName evidence="2">Gag1-like clamp domain-containing protein</fullName>
    </recommendedName>
</protein>
<keyword evidence="4" id="KW-1185">Reference proteome</keyword>
<feature type="compositionally biased region" description="Polar residues" evidence="1">
    <location>
        <begin position="169"/>
        <end position="188"/>
    </location>
</feature>
<dbReference type="InterPro" id="IPR025124">
    <property type="entry name" value="Gag1-like_clamp"/>
</dbReference>
<dbReference type="Pfam" id="PF13259">
    <property type="entry name" value="clamp_Gag1-like"/>
    <property type="match status" value="1"/>
</dbReference>
<dbReference type="Proteomes" id="UP001281614">
    <property type="component" value="Unassembled WGS sequence"/>
</dbReference>
<organism evidence="3 4">
    <name type="scientific">Colletotrichum kahawae</name>
    <name type="common">Coffee berry disease fungus</name>
    <dbReference type="NCBI Taxonomy" id="34407"/>
    <lineage>
        <taxon>Eukaryota</taxon>
        <taxon>Fungi</taxon>
        <taxon>Dikarya</taxon>
        <taxon>Ascomycota</taxon>
        <taxon>Pezizomycotina</taxon>
        <taxon>Sordariomycetes</taxon>
        <taxon>Hypocreomycetidae</taxon>
        <taxon>Glomerellales</taxon>
        <taxon>Glomerellaceae</taxon>
        <taxon>Colletotrichum</taxon>
        <taxon>Colletotrichum gloeosporioides species complex</taxon>
    </lineage>
</organism>
<dbReference type="AlphaFoldDB" id="A0AAE0DAU1"/>
<feature type="compositionally biased region" description="Low complexity" evidence="1">
    <location>
        <begin position="93"/>
        <end position="125"/>
    </location>
</feature>
<feature type="compositionally biased region" description="Low complexity" evidence="1">
    <location>
        <begin position="64"/>
        <end position="86"/>
    </location>
</feature>
<evidence type="ECO:0000259" key="2">
    <source>
        <dbReference type="Pfam" id="PF13259"/>
    </source>
</evidence>
<feature type="domain" description="Gag1-like clamp" evidence="2">
    <location>
        <begin position="369"/>
        <end position="575"/>
    </location>
</feature>
<dbReference type="PANTHER" id="PTHR28065">
    <property type="entry name" value="FREQUENIN"/>
    <property type="match status" value="1"/>
</dbReference>
<feature type="compositionally biased region" description="Polar residues" evidence="1">
    <location>
        <begin position="465"/>
        <end position="475"/>
    </location>
</feature>
<gene>
    <name evidence="3" type="ORF">CKAH01_04008</name>
</gene>
<dbReference type="EMBL" id="VYYT01000068">
    <property type="protein sequence ID" value="KAK2772470.1"/>
    <property type="molecule type" value="Genomic_DNA"/>
</dbReference>